<dbReference type="EMBL" id="JAQNDK010000002">
    <property type="protein sequence ID" value="MDC0680810.1"/>
    <property type="molecule type" value="Genomic_DNA"/>
</dbReference>
<evidence type="ECO:0000313" key="2">
    <source>
        <dbReference type="EMBL" id="MDC0680810.1"/>
    </source>
</evidence>
<feature type="region of interest" description="Disordered" evidence="1">
    <location>
        <begin position="441"/>
        <end position="462"/>
    </location>
</feature>
<reference evidence="2 3" key="1">
    <citation type="submission" date="2023-01" db="EMBL/GenBank/DDBJ databases">
        <title>Minimal conservation of predation-associated metabolite biosynthetic gene clusters underscores biosynthetic potential of Myxococcota including descriptions for ten novel species: Archangium lansinium sp. nov., Myxococcus landrumus sp. nov., Nannocystis bai.</title>
        <authorList>
            <person name="Ahearne A."/>
            <person name="Stevens C."/>
            <person name="Dowd S."/>
        </authorList>
    </citation>
    <scope>NUCLEOTIDE SEQUENCE [LARGE SCALE GENOMIC DNA]</scope>
    <source>
        <strain evidence="2 3">WIWO2</strain>
    </source>
</reference>
<evidence type="ECO:0000313" key="3">
    <source>
        <dbReference type="Proteomes" id="UP001217485"/>
    </source>
</evidence>
<sequence>MTTRPSAQLSRTPEILVRIAPVRPAEPVTPRATGRRVCRRYHAWIYTKLDISSLLLGDPGAVEPGGASPLPEMAGLPLIGHEEISVTWLSYAEYLSMFYEGEEALLELRRRLIGSISRGLRAILRLRPHAPRRLRIWWSTETPELDELPWEILLHGEHRPPRLSIVRGIPGRVVPPLSLREGQPLRVAVVDPTGGAPASLSEALEGLGSGIEVAWIEEDDARKALSAAIQAGFEVIHVVADGMVPLGLEGLLEFSGDEDDTLSSLELTAMLRGSSATILSLTPPETPRVGHGGMPAVYHAFAHFGHQSGDGPTIAAQLGPMHPRVYREFWRAFYERLAASLDVEDAMMAASQRPLLTPVVLFLRHRFGRQFTRQGDDARRSPTWPTLGAGQTPEGDVPLTPAQVTADLSCSRDLLDAAKTLEARYAALGLEFPGKGLIEREGQRQAALDEALDQSLSEDTEP</sequence>
<protein>
    <submittedName>
        <fullName evidence="2">Uncharacterized protein</fullName>
    </submittedName>
</protein>
<keyword evidence="3" id="KW-1185">Reference proteome</keyword>
<comment type="caution">
    <text evidence="2">The sequence shown here is derived from an EMBL/GenBank/DDBJ whole genome shotgun (WGS) entry which is preliminary data.</text>
</comment>
<feature type="compositionally biased region" description="Acidic residues" evidence="1">
    <location>
        <begin position="450"/>
        <end position="462"/>
    </location>
</feature>
<evidence type="ECO:0000256" key="1">
    <source>
        <dbReference type="SAM" id="MobiDB-lite"/>
    </source>
</evidence>
<feature type="region of interest" description="Disordered" evidence="1">
    <location>
        <begin position="373"/>
        <end position="400"/>
    </location>
</feature>
<accession>A0ABT5C323</accession>
<organism evidence="2 3">
    <name type="scientific">Sorangium atrum</name>
    <dbReference type="NCBI Taxonomy" id="2995308"/>
    <lineage>
        <taxon>Bacteria</taxon>
        <taxon>Pseudomonadati</taxon>
        <taxon>Myxococcota</taxon>
        <taxon>Polyangia</taxon>
        <taxon>Polyangiales</taxon>
        <taxon>Polyangiaceae</taxon>
        <taxon>Sorangium</taxon>
    </lineage>
</organism>
<gene>
    <name evidence="2" type="ORF">POL72_23930</name>
</gene>
<dbReference type="Proteomes" id="UP001217485">
    <property type="component" value="Unassembled WGS sequence"/>
</dbReference>
<proteinExistence type="predicted"/>
<name>A0ABT5C323_9BACT</name>
<dbReference type="RefSeq" id="WP_272097836.1">
    <property type="nucleotide sequence ID" value="NZ_JAQNDK010000002.1"/>
</dbReference>